<geneLocation type="plasmid" evidence="1 2">
    <name>unnamed</name>
</geneLocation>
<sequence>MTYNTKDFIELKLPFKRMLENESIIINKNKLRISTKLGKKFKQYAYYKILFDPQKKLILLKFSSSQMDNSYKITWQGNTGLSSASVLSKQNIVDPTKRYIFKPIEYKEDSLLIDISNPTKVE</sequence>
<dbReference type="EMBL" id="CP040853">
    <property type="protein sequence ID" value="QIA91097.1"/>
    <property type="molecule type" value="Genomic_DNA"/>
</dbReference>
<organism evidence="1 2">
    <name type="scientific">Ligilactobacillus murinus</name>
    <dbReference type="NCBI Taxonomy" id="1622"/>
    <lineage>
        <taxon>Bacteria</taxon>
        <taxon>Bacillati</taxon>
        <taxon>Bacillota</taxon>
        <taxon>Bacilli</taxon>
        <taxon>Lactobacillales</taxon>
        <taxon>Lactobacillaceae</taxon>
        <taxon>Ligilactobacillus</taxon>
    </lineage>
</organism>
<protein>
    <submittedName>
        <fullName evidence="1">Uncharacterized protein</fullName>
    </submittedName>
</protein>
<proteinExistence type="predicted"/>
<name>A0AAE6WKX7_9LACO</name>
<evidence type="ECO:0000313" key="2">
    <source>
        <dbReference type="Proteomes" id="UP000463931"/>
    </source>
</evidence>
<reference evidence="1 2" key="1">
    <citation type="journal article" date="2019" name="Nat. Med.">
        <title>Preventing dysbiosis of the neonatal mouse intestinal microbiome protects against late-onset sepsis.</title>
        <authorList>
            <person name="Singer J.R."/>
            <person name="Blosser E.G."/>
            <person name="Zindl C.L."/>
            <person name="Silberger D.J."/>
            <person name="Conlan S."/>
            <person name="Laufer V.A."/>
            <person name="DiToro D."/>
            <person name="Deming C."/>
            <person name="Kumar R."/>
            <person name="Morrow C.D."/>
            <person name="Segre J.A."/>
            <person name="Gray M.J."/>
            <person name="Randolph D.A."/>
            <person name="Weaver C.T."/>
        </authorList>
    </citation>
    <scope>NUCLEOTIDE SEQUENCE [LARGE SCALE GENOMIC DNA]</scope>
    <source>
        <strain evidence="1 2">V10</strain>
    </source>
</reference>
<keyword evidence="1" id="KW-0614">Plasmid</keyword>
<evidence type="ECO:0000313" key="1">
    <source>
        <dbReference type="EMBL" id="QIA91097.1"/>
    </source>
</evidence>
<accession>A0AAE6WKX7</accession>
<dbReference type="RefSeq" id="WP_163587452.1">
    <property type="nucleotide sequence ID" value="NZ_CP040853.1"/>
</dbReference>
<dbReference type="Proteomes" id="UP000463931">
    <property type="component" value="Plasmid unnamed"/>
</dbReference>
<gene>
    <name evidence="1" type="ORF">FEE40_12850</name>
</gene>
<dbReference type="AlphaFoldDB" id="A0AAE6WKX7"/>